<accession>A0A091DDC3</accession>
<dbReference type="AlphaFoldDB" id="A0A091DDC3"/>
<sequence>MLIPTDDLHPEGSKASSRSQKTYTGEVKDLCHQAERSLGLESDAQHEDEEVCIRKTIRSKLLLENKQPTVFPSSSLFMVIGNNPQVDRPCHTDSVQLGVTS</sequence>
<feature type="compositionally biased region" description="Basic and acidic residues" evidence="1">
    <location>
        <begin position="1"/>
        <end position="12"/>
    </location>
</feature>
<organism evidence="2 3">
    <name type="scientific">Fukomys damarensis</name>
    <name type="common">Damaraland mole rat</name>
    <name type="synonym">Cryptomys damarensis</name>
    <dbReference type="NCBI Taxonomy" id="885580"/>
    <lineage>
        <taxon>Eukaryota</taxon>
        <taxon>Metazoa</taxon>
        <taxon>Chordata</taxon>
        <taxon>Craniata</taxon>
        <taxon>Vertebrata</taxon>
        <taxon>Euteleostomi</taxon>
        <taxon>Mammalia</taxon>
        <taxon>Eutheria</taxon>
        <taxon>Euarchontoglires</taxon>
        <taxon>Glires</taxon>
        <taxon>Rodentia</taxon>
        <taxon>Hystricomorpha</taxon>
        <taxon>Bathyergidae</taxon>
        <taxon>Fukomys</taxon>
    </lineage>
</organism>
<dbReference type="Proteomes" id="UP000028990">
    <property type="component" value="Unassembled WGS sequence"/>
</dbReference>
<dbReference type="EMBL" id="KN122787">
    <property type="protein sequence ID" value="KFO28225.1"/>
    <property type="molecule type" value="Genomic_DNA"/>
</dbReference>
<protein>
    <submittedName>
        <fullName evidence="2">Uncharacterized protein</fullName>
    </submittedName>
</protein>
<keyword evidence="3" id="KW-1185">Reference proteome</keyword>
<reference evidence="2 3" key="1">
    <citation type="submission" date="2013-11" db="EMBL/GenBank/DDBJ databases">
        <title>The Damaraland mole rat (Fukomys damarensis) genome and evolution of African mole rats.</title>
        <authorList>
            <person name="Gladyshev V.N."/>
            <person name="Fang X."/>
        </authorList>
    </citation>
    <scope>NUCLEOTIDE SEQUENCE [LARGE SCALE GENOMIC DNA]</scope>
    <source>
        <tissue evidence="2">Liver</tissue>
    </source>
</reference>
<evidence type="ECO:0000313" key="2">
    <source>
        <dbReference type="EMBL" id="KFO28225.1"/>
    </source>
</evidence>
<feature type="compositionally biased region" description="Polar residues" evidence="1">
    <location>
        <begin position="14"/>
        <end position="23"/>
    </location>
</feature>
<evidence type="ECO:0000313" key="3">
    <source>
        <dbReference type="Proteomes" id="UP000028990"/>
    </source>
</evidence>
<proteinExistence type="predicted"/>
<evidence type="ECO:0000256" key="1">
    <source>
        <dbReference type="SAM" id="MobiDB-lite"/>
    </source>
</evidence>
<name>A0A091DDC3_FUKDA</name>
<gene>
    <name evidence="2" type="ORF">H920_10382</name>
</gene>
<feature type="region of interest" description="Disordered" evidence="1">
    <location>
        <begin position="1"/>
        <end position="23"/>
    </location>
</feature>